<dbReference type="OrthoDB" id="10430164at2759"/>
<gene>
    <name evidence="3" type="ORF">ATEIFO6365_0012028100</name>
</gene>
<evidence type="ECO:0000256" key="1">
    <source>
        <dbReference type="SAM" id="MobiDB-lite"/>
    </source>
</evidence>
<dbReference type="AlphaFoldDB" id="A0A5M3ZB94"/>
<accession>A0A5M3ZB94</accession>
<feature type="signal peptide" evidence="2">
    <location>
        <begin position="1"/>
        <end position="24"/>
    </location>
</feature>
<comment type="caution">
    <text evidence="3">The sequence shown here is derived from an EMBL/GenBank/DDBJ whole genome shotgun (WGS) entry which is preliminary data.</text>
</comment>
<evidence type="ECO:0000256" key="2">
    <source>
        <dbReference type="SAM" id="SignalP"/>
    </source>
</evidence>
<reference evidence="3 4" key="1">
    <citation type="submission" date="2020-01" db="EMBL/GenBank/DDBJ databases">
        <title>Aspergillus terreus IFO 6365 whole genome shotgun sequence.</title>
        <authorList>
            <person name="Kanamasa S."/>
            <person name="Takahashi H."/>
        </authorList>
    </citation>
    <scope>NUCLEOTIDE SEQUENCE [LARGE SCALE GENOMIC DNA]</scope>
    <source>
        <strain evidence="3 4">IFO 6365</strain>
    </source>
</reference>
<dbReference type="EMBL" id="BLJY01000012">
    <property type="protein sequence ID" value="GFF20525.1"/>
    <property type="molecule type" value="Genomic_DNA"/>
</dbReference>
<dbReference type="VEuPathDB" id="FungiDB:ATEG_08308"/>
<dbReference type="Proteomes" id="UP000452235">
    <property type="component" value="Unassembled WGS sequence"/>
</dbReference>
<organism evidence="3 4">
    <name type="scientific">Aspergillus terreus</name>
    <dbReference type="NCBI Taxonomy" id="33178"/>
    <lineage>
        <taxon>Eukaryota</taxon>
        <taxon>Fungi</taxon>
        <taxon>Dikarya</taxon>
        <taxon>Ascomycota</taxon>
        <taxon>Pezizomycotina</taxon>
        <taxon>Eurotiomycetes</taxon>
        <taxon>Eurotiomycetidae</taxon>
        <taxon>Eurotiales</taxon>
        <taxon>Aspergillaceae</taxon>
        <taxon>Aspergillus</taxon>
        <taxon>Aspergillus subgen. Circumdati</taxon>
    </lineage>
</organism>
<keyword evidence="2" id="KW-0732">Signal</keyword>
<name>A0A5M3ZB94_ASPTE</name>
<keyword evidence="4" id="KW-1185">Reference proteome</keyword>
<proteinExistence type="predicted"/>
<evidence type="ECO:0000313" key="4">
    <source>
        <dbReference type="Proteomes" id="UP000452235"/>
    </source>
</evidence>
<evidence type="ECO:0000313" key="3">
    <source>
        <dbReference type="EMBL" id="GFF20525.1"/>
    </source>
</evidence>
<protein>
    <submittedName>
        <fullName evidence="3">Cell wall protein</fullName>
    </submittedName>
</protein>
<feature type="chain" id="PRO_5043960837" evidence="2">
    <location>
        <begin position="25"/>
        <end position="213"/>
    </location>
</feature>
<feature type="region of interest" description="Disordered" evidence="1">
    <location>
        <begin position="44"/>
        <end position="81"/>
    </location>
</feature>
<sequence>MLTAKSLSALVCLLLAAGPASVFSVPFAKDQSLVLRQVNWDAESGDKSSIGMPDGPRLSSGEKSAYEHHEGDGSGSYDSWDDSKDIEDHYIGIPGGPGLHSGNFHHVHYETHSKPPSHPTATVPVVTTSKPTIVISVPKVTSSAPTTTTYLHVPPTSTYTPITTAISIPTRPVATMTTTVVYQPPEGEVGECAAPEREAQPEPEPVYTCLCGA</sequence>